<reference evidence="6 7" key="1">
    <citation type="submission" date="2018-07" db="EMBL/GenBank/DDBJ databases">
        <title>Motiliproteus coralliicola sp. nov., a bacterium isolated from Coral.</title>
        <authorList>
            <person name="Wang G."/>
        </authorList>
    </citation>
    <scope>NUCLEOTIDE SEQUENCE [LARGE SCALE GENOMIC DNA]</scope>
    <source>
        <strain evidence="6 7">C34</strain>
    </source>
</reference>
<dbReference type="InterPro" id="IPR012827">
    <property type="entry name" value="Hemerythrin_metal-bd"/>
</dbReference>
<dbReference type="NCBIfam" id="NF033749">
    <property type="entry name" value="bact_hemeryth"/>
    <property type="match status" value="1"/>
</dbReference>
<dbReference type="PANTHER" id="PTHR37164">
    <property type="entry name" value="BACTERIOHEMERYTHRIN"/>
    <property type="match status" value="1"/>
</dbReference>
<evidence type="ECO:0000256" key="1">
    <source>
        <dbReference type="ARBA" id="ARBA00010587"/>
    </source>
</evidence>
<dbReference type="InterPro" id="IPR035938">
    <property type="entry name" value="Hemerythrin-like_sf"/>
</dbReference>
<dbReference type="NCBIfam" id="TIGR02481">
    <property type="entry name" value="hemeryth_dom"/>
    <property type="match status" value="1"/>
</dbReference>
<sequence length="135" mass="15685">MTYLVFDDSLKLGITEIDQQHSRFVGYINDTWDALERGDSREEFLHILNNLLDYAMEHFSLEEALMREFNYPDYESHKGTHTVTSADLFEFDLRLLAGDEAEARAFLEFLTDWLKNHILGTDAKLAAYLKQQGVC</sequence>
<dbReference type="RefSeq" id="WP_114695168.1">
    <property type="nucleotide sequence ID" value="NZ_QQOH01000002.1"/>
</dbReference>
<dbReference type="Gene3D" id="1.20.120.50">
    <property type="entry name" value="Hemerythrin-like"/>
    <property type="match status" value="1"/>
</dbReference>
<feature type="domain" description="Hemerythrin-like" evidence="5">
    <location>
        <begin position="13"/>
        <end position="128"/>
    </location>
</feature>
<comment type="similarity">
    <text evidence="1">Belongs to the hemerythrin family.</text>
</comment>
<dbReference type="InterPro" id="IPR016131">
    <property type="entry name" value="Haemerythrin_Fe_BS"/>
</dbReference>
<name>A0A369WKF7_9GAMM</name>
<gene>
    <name evidence="6" type="ORF">DV711_08060</name>
</gene>
<dbReference type="OrthoDB" id="5296936at2"/>
<dbReference type="GO" id="GO:0046872">
    <property type="term" value="F:metal ion binding"/>
    <property type="evidence" value="ECO:0007669"/>
    <property type="project" value="UniProtKB-KW"/>
</dbReference>
<keyword evidence="4" id="KW-0408">Iron</keyword>
<evidence type="ECO:0000256" key="3">
    <source>
        <dbReference type="ARBA" id="ARBA00022723"/>
    </source>
</evidence>
<evidence type="ECO:0000256" key="4">
    <source>
        <dbReference type="ARBA" id="ARBA00023004"/>
    </source>
</evidence>
<proteinExistence type="inferred from homology"/>
<dbReference type="AlphaFoldDB" id="A0A369WKF7"/>
<dbReference type="InterPro" id="IPR012312">
    <property type="entry name" value="Hemerythrin-like"/>
</dbReference>
<dbReference type="EMBL" id="QQOH01000002">
    <property type="protein sequence ID" value="RDE22538.1"/>
    <property type="molecule type" value="Genomic_DNA"/>
</dbReference>
<accession>A0A369WKF7</accession>
<evidence type="ECO:0000259" key="5">
    <source>
        <dbReference type="Pfam" id="PF01814"/>
    </source>
</evidence>
<dbReference type="InterPro" id="IPR050669">
    <property type="entry name" value="Hemerythrin"/>
</dbReference>
<dbReference type="Proteomes" id="UP000253769">
    <property type="component" value="Unassembled WGS sequence"/>
</dbReference>
<keyword evidence="2" id="KW-0561">Oxygen transport</keyword>
<evidence type="ECO:0000313" key="6">
    <source>
        <dbReference type="EMBL" id="RDE22538.1"/>
    </source>
</evidence>
<dbReference type="CDD" id="cd12107">
    <property type="entry name" value="Hemerythrin"/>
    <property type="match status" value="1"/>
</dbReference>
<dbReference type="PANTHER" id="PTHR37164:SF1">
    <property type="entry name" value="BACTERIOHEMERYTHRIN"/>
    <property type="match status" value="1"/>
</dbReference>
<dbReference type="Pfam" id="PF01814">
    <property type="entry name" value="Hemerythrin"/>
    <property type="match status" value="1"/>
</dbReference>
<evidence type="ECO:0000313" key="7">
    <source>
        <dbReference type="Proteomes" id="UP000253769"/>
    </source>
</evidence>
<dbReference type="GO" id="GO:0005344">
    <property type="term" value="F:oxygen carrier activity"/>
    <property type="evidence" value="ECO:0007669"/>
    <property type="project" value="UniProtKB-KW"/>
</dbReference>
<keyword evidence="2" id="KW-0813">Transport</keyword>
<evidence type="ECO:0000256" key="2">
    <source>
        <dbReference type="ARBA" id="ARBA00022621"/>
    </source>
</evidence>
<keyword evidence="3" id="KW-0479">Metal-binding</keyword>
<keyword evidence="7" id="KW-1185">Reference proteome</keyword>
<dbReference type="PROSITE" id="PS00550">
    <property type="entry name" value="HEMERYTHRINS"/>
    <property type="match status" value="1"/>
</dbReference>
<protein>
    <recommendedName>
        <fullName evidence="5">Hemerythrin-like domain-containing protein</fullName>
    </recommendedName>
</protein>
<comment type="caution">
    <text evidence="6">The sequence shown here is derived from an EMBL/GenBank/DDBJ whole genome shotgun (WGS) entry which is preliminary data.</text>
</comment>
<dbReference type="SUPFAM" id="SSF47188">
    <property type="entry name" value="Hemerythrin-like"/>
    <property type="match status" value="1"/>
</dbReference>
<organism evidence="6 7">
    <name type="scientific">Motiliproteus coralliicola</name>
    <dbReference type="NCBI Taxonomy" id="2283196"/>
    <lineage>
        <taxon>Bacteria</taxon>
        <taxon>Pseudomonadati</taxon>
        <taxon>Pseudomonadota</taxon>
        <taxon>Gammaproteobacteria</taxon>
        <taxon>Oceanospirillales</taxon>
        <taxon>Oceanospirillaceae</taxon>
        <taxon>Motiliproteus</taxon>
    </lineage>
</organism>